<dbReference type="GO" id="GO:0004523">
    <property type="term" value="F:RNA-DNA hybrid ribonuclease activity"/>
    <property type="evidence" value="ECO:0007669"/>
    <property type="project" value="InterPro"/>
</dbReference>
<dbReference type="AlphaFoldDB" id="A0A9R0VNK4"/>
<dbReference type="PANTHER" id="PTHR47723">
    <property type="entry name" value="OS05G0353850 PROTEIN"/>
    <property type="match status" value="1"/>
</dbReference>
<dbReference type="InterPro" id="IPR044730">
    <property type="entry name" value="RNase_H-like_dom_plant"/>
</dbReference>
<reference evidence="2 3" key="1">
    <citation type="submission" date="2017-09" db="EMBL/GenBank/DDBJ databases">
        <authorList>
            <consortium name="International Durum Wheat Genome Sequencing Consortium (IDWGSC)"/>
            <person name="Milanesi L."/>
        </authorList>
    </citation>
    <scope>NUCLEOTIDE SEQUENCE [LARGE SCALE GENOMIC DNA]</scope>
    <source>
        <strain evidence="3">cv. Svevo</strain>
    </source>
</reference>
<evidence type="ECO:0000313" key="3">
    <source>
        <dbReference type="Proteomes" id="UP000324705"/>
    </source>
</evidence>
<organism evidence="2 3">
    <name type="scientific">Triticum turgidum subsp. durum</name>
    <name type="common">Durum wheat</name>
    <name type="synonym">Triticum durum</name>
    <dbReference type="NCBI Taxonomy" id="4567"/>
    <lineage>
        <taxon>Eukaryota</taxon>
        <taxon>Viridiplantae</taxon>
        <taxon>Streptophyta</taxon>
        <taxon>Embryophyta</taxon>
        <taxon>Tracheophyta</taxon>
        <taxon>Spermatophyta</taxon>
        <taxon>Magnoliopsida</taxon>
        <taxon>Liliopsida</taxon>
        <taxon>Poales</taxon>
        <taxon>Poaceae</taxon>
        <taxon>BOP clade</taxon>
        <taxon>Pooideae</taxon>
        <taxon>Triticodae</taxon>
        <taxon>Triticeae</taxon>
        <taxon>Triticinae</taxon>
        <taxon>Triticum</taxon>
    </lineage>
</organism>
<evidence type="ECO:0000259" key="1">
    <source>
        <dbReference type="Pfam" id="PF13456"/>
    </source>
</evidence>
<accession>A0A9R0VNK4</accession>
<dbReference type="InterPro" id="IPR036397">
    <property type="entry name" value="RNaseH_sf"/>
</dbReference>
<gene>
    <name evidence="2" type="ORF">TRITD_3Av1G213860</name>
</gene>
<evidence type="ECO:0000313" key="2">
    <source>
        <dbReference type="EMBL" id="VAH65567.1"/>
    </source>
</evidence>
<dbReference type="Proteomes" id="UP000324705">
    <property type="component" value="Chromosome 3A"/>
</dbReference>
<dbReference type="Gene3D" id="3.30.420.10">
    <property type="entry name" value="Ribonuclease H-like superfamily/Ribonuclease H"/>
    <property type="match status" value="1"/>
</dbReference>
<dbReference type="Gramene" id="TRITD3Av1G213860.1">
    <property type="protein sequence ID" value="TRITD3Av1G213860.1"/>
    <property type="gene ID" value="TRITD3Av1G213860"/>
</dbReference>
<dbReference type="EMBL" id="LT934115">
    <property type="protein sequence ID" value="VAH65567.1"/>
    <property type="molecule type" value="Genomic_DNA"/>
</dbReference>
<name>A0A9R0VNK4_TRITD</name>
<dbReference type="CDD" id="cd06222">
    <property type="entry name" value="RNase_H_like"/>
    <property type="match status" value="1"/>
</dbReference>
<dbReference type="Pfam" id="PF13456">
    <property type="entry name" value="RVT_3"/>
    <property type="match status" value="1"/>
</dbReference>
<dbReference type="OMA" id="WWQRRQI"/>
<protein>
    <recommendedName>
        <fullName evidence="1">RNase H type-1 domain-containing protein</fullName>
    </recommendedName>
</protein>
<sequence>MEILSKLQGNDAEVPTAELAVVATWYIWWQRRQIVKGVKVQTPEKTALAIKVLATNYLRSTIPKGPIRKNDHMWRKPGYGIAKINVDASFQYETLSGACGAVARDYRGDFIAAASWFVPNISGVDSAELTAIRNGIYLATHIGCNNIEIESDCSFAVNSLNQVDDYLGPEVAIITEYKQLMMDFASISFRHCYREANQVADELAKNTFTTRSSSSWDDEIPDFISHLLVNDMSII</sequence>
<dbReference type="PANTHER" id="PTHR47723:SF18">
    <property type="entry name" value="RNASE H TYPE-1 DOMAIN-CONTAINING PROTEIN"/>
    <property type="match status" value="1"/>
</dbReference>
<dbReference type="SUPFAM" id="SSF53098">
    <property type="entry name" value="Ribonuclease H-like"/>
    <property type="match status" value="1"/>
</dbReference>
<dbReference type="InterPro" id="IPR002156">
    <property type="entry name" value="RNaseH_domain"/>
</dbReference>
<keyword evidence="3" id="KW-1185">Reference proteome</keyword>
<dbReference type="InterPro" id="IPR012337">
    <property type="entry name" value="RNaseH-like_sf"/>
</dbReference>
<feature type="domain" description="RNase H type-1" evidence="1">
    <location>
        <begin position="85"/>
        <end position="206"/>
    </location>
</feature>
<proteinExistence type="predicted"/>
<dbReference type="InterPro" id="IPR053151">
    <property type="entry name" value="RNase_H-like"/>
</dbReference>
<dbReference type="GO" id="GO:0003676">
    <property type="term" value="F:nucleic acid binding"/>
    <property type="evidence" value="ECO:0007669"/>
    <property type="project" value="InterPro"/>
</dbReference>